<evidence type="ECO:0000259" key="1">
    <source>
        <dbReference type="Pfam" id="PF00112"/>
    </source>
</evidence>
<dbReference type="SUPFAM" id="SSF54001">
    <property type="entry name" value="Cysteine proteinases"/>
    <property type="match status" value="1"/>
</dbReference>
<dbReference type="EMBL" id="JAPFFF010000041">
    <property type="protein sequence ID" value="KAK8841489.1"/>
    <property type="molecule type" value="Genomic_DNA"/>
</dbReference>
<proteinExistence type="predicted"/>
<sequence length="67" mass="7228">MATDYPYTATDGQCSFDFGKVIGKIDQYKYVEVDNEGDLKEKIATLGVASICISAGNTEFMSYSGGI</sequence>
<protein>
    <recommendedName>
        <fullName evidence="1">Peptidase C1A papain C-terminal domain-containing protein</fullName>
    </recommendedName>
</protein>
<gene>
    <name evidence="2" type="ORF">M9Y10_027108</name>
</gene>
<name>A0ABR2H5L1_9EUKA</name>
<dbReference type="InterPro" id="IPR038765">
    <property type="entry name" value="Papain-like_cys_pep_sf"/>
</dbReference>
<evidence type="ECO:0000313" key="3">
    <source>
        <dbReference type="Proteomes" id="UP001470230"/>
    </source>
</evidence>
<reference evidence="2 3" key="1">
    <citation type="submission" date="2024-04" db="EMBL/GenBank/DDBJ databases">
        <title>Tritrichomonas musculus Genome.</title>
        <authorList>
            <person name="Alves-Ferreira E."/>
            <person name="Grigg M."/>
            <person name="Lorenzi H."/>
            <person name="Galac M."/>
        </authorList>
    </citation>
    <scope>NUCLEOTIDE SEQUENCE [LARGE SCALE GENOMIC DNA]</scope>
    <source>
        <strain evidence="2 3">EAF2021</strain>
    </source>
</reference>
<dbReference type="Gene3D" id="3.90.70.10">
    <property type="entry name" value="Cysteine proteinases"/>
    <property type="match status" value="1"/>
</dbReference>
<accession>A0ABR2H5L1</accession>
<dbReference type="Proteomes" id="UP001470230">
    <property type="component" value="Unassembled WGS sequence"/>
</dbReference>
<organism evidence="2 3">
    <name type="scientific">Tritrichomonas musculus</name>
    <dbReference type="NCBI Taxonomy" id="1915356"/>
    <lineage>
        <taxon>Eukaryota</taxon>
        <taxon>Metamonada</taxon>
        <taxon>Parabasalia</taxon>
        <taxon>Tritrichomonadida</taxon>
        <taxon>Tritrichomonadidae</taxon>
        <taxon>Tritrichomonas</taxon>
    </lineage>
</organism>
<feature type="domain" description="Peptidase C1A papain C-terminal" evidence="1">
    <location>
        <begin position="3"/>
        <end position="67"/>
    </location>
</feature>
<evidence type="ECO:0000313" key="2">
    <source>
        <dbReference type="EMBL" id="KAK8841489.1"/>
    </source>
</evidence>
<comment type="caution">
    <text evidence="2">The sequence shown here is derived from an EMBL/GenBank/DDBJ whole genome shotgun (WGS) entry which is preliminary data.</text>
</comment>
<keyword evidence="3" id="KW-1185">Reference proteome</keyword>
<dbReference type="InterPro" id="IPR000668">
    <property type="entry name" value="Peptidase_C1A_C"/>
</dbReference>
<dbReference type="Pfam" id="PF00112">
    <property type="entry name" value="Peptidase_C1"/>
    <property type="match status" value="1"/>
</dbReference>